<organism evidence="2 3">
    <name type="scientific">Actinomyces johnsonii F0542</name>
    <dbReference type="NCBI Taxonomy" id="1321818"/>
    <lineage>
        <taxon>Bacteria</taxon>
        <taxon>Bacillati</taxon>
        <taxon>Actinomycetota</taxon>
        <taxon>Actinomycetes</taxon>
        <taxon>Actinomycetales</taxon>
        <taxon>Actinomycetaceae</taxon>
        <taxon>Actinomyces</taxon>
    </lineage>
</organism>
<proteinExistence type="predicted"/>
<evidence type="ECO:0000256" key="1">
    <source>
        <dbReference type="SAM" id="MobiDB-lite"/>
    </source>
</evidence>
<sequence>MREPGAVVFQRLFCALMPQVIGGRSAEQAEDGPGRGRSTSRHRCSTSSLWSMGTPAGAR</sequence>
<reference evidence="2 3" key="1">
    <citation type="submission" date="2013-08" db="EMBL/GenBank/DDBJ databases">
        <authorList>
            <person name="Weinstock G."/>
            <person name="Sodergren E."/>
            <person name="Wylie T."/>
            <person name="Fulton L."/>
            <person name="Fulton R."/>
            <person name="Fronick C."/>
            <person name="O'Laughlin M."/>
            <person name="Godfrey J."/>
            <person name="Miner T."/>
            <person name="Herter B."/>
            <person name="Appelbaum E."/>
            <person name="Cordes M."/>
            <person name="Lek S."/>
            <person name="Wollam A."/>
            <person name="Pepin K.H."/>
            <person name="Palsikar V.B."/>
            <person name="Mitreva M."/>
            <person name="Wilson R.K."/>
        </authorList>
    </citation>
    <scope>NUCLEOTIDE SEQUENCE [LARGE SCALE GENOMIC DNA]</scope>
    <source>
        <strain evidence="2 3">F0542</strain>
    </source>
</reference>
<evidence type="ECO:0000313" key="2">
    <source>
        <dbReference type="EMBL" id="ERH24002.1"/>
    </source>
</evidence>
<comment type="caution">
    <text evidence="2">The sequence shown here is derived from an EMBL/GenBank/DDBJ whole genome shotgun (WGS) entry which is preliminary data.</text>
</comment>
<dbReference type="AlphaFoldDB" id="U1S021"/>
<protein>
    <submittedName>
        <fullName evidence="2">Uncharacterized protein</fullName>
    </submittedName>
</protein>
<evidence type="ECO:0000313" key="3">
    <source>
        <dbReference type="Proteomes" id="UP000016536"/>
    </source>
</evidence>
<gene>
    <name evidence="2" type="ORF">HMPREF1979_01552</name>
</gene>
<dbReference type="EMBL" id="AWSE01000075">
    <property type="protein sequence ID" value="ERH24002.1"/>
    <property type="molecule type" value="Genomic_DNA"/>
</dbReference>
<keyword evidence="3" id="KW-1185">Reference proteome</keyword>
<feature type="region of interest" description="Disordered" evidence="1">
    <location>
        <begin position="23"/>
        <end position="59"/>
    </location>
</feature>
<accession>U1S021</accession>
<dbReference type="Proteomes" id="UP000016536">
    <property type="component" value="Unassembled WGS sequence"/>
</dbReference>
<name>U1S021_9ACTO</name>
<dbReference type="HOGENOM" id="CLU_2949834_0_0_11"/>